<dbReference type="RefSeq" id="XP_069198265.1">
    <property type="nucleotide sequence ID" value="XM_069341757.1"/>
</dbReference>
<evidence type="ECO:0008006" key="12">
    <source>
        <dbReference type="Google" id="ProtNLM"/>
    </source>
</evidence>
<evidence type="ECO:0000259" key="8">
    <source>
        <dbReference type="Pfam" id="PF00775"/>
    </source>
</evidence>
<feature type="domain" description="Catechol dioxygenase N-terminal" evidence="9">
    <location>
        <begin position="41"/>
        <end position="108"/>
    </location>
</feature>
<dbReference type="InterPro" id="IPR039390">
    <property type="entry name" value="1_2-HQD/HQD"/>
</dbReference>
<evidence type="ECO:0000256" key="4">
    <source>
        <dbReference type="ARBA" id="ARBA00022964"/>
    </source>
</evidence>
<dbReference type="EMBL" id="JBFMKM010000012">
    <property type="protein sequence ID" value="KAL1301989.1"/>
    <property type="molecule type" value="Genomic_DNA"/>
</dbReference>
<dbReference type="Proteomes" id="UP001562354">
    <property type="component" value="Unassembled WGS sequence"/>
</dbReference>
<dbReference type="InterPro" id="IPR007535">
    <property type="entry name" value="Catechol_dOase_N"/>
</dbReference>
<sequence>MSTHTAVPEDTLNGAGRGGNLERYDPEFTDKVINAMGPKTNPRLRTIMTSLIRHVHDFARECDLTVDEWMMGVNMINRCGQMSDDKRNESQLLCDVIGLETLVDEITFKLAGEATDLATQSAILGPFYRHDVPLSEMGTNISDNTPNDAVPAYMFGKVTSAKTGKPLANVEIDIWQASTNGLYEQQDPEQKDCNLRGRFKTGPNGEYSLYCLKPTPYPVPDDGPAGELLNLMDRQPFRPAHIHILAQCEGHKPIITQIFDKDSKFLDDDSVFAVKDALVVTFDPRKGDKLAQYELHYDVVLKSM</sequence>
<evidence type="ECO:0000256" key="5">
    <source>
        <dbReference type="ARBA" id="ARBA00023002"/>
    </source>
</evidence>
<evidence type="ECO:0000313" key="10">
    <source>
        <dbReference type="EMBL" id="KAL1301989.1"/>
    </source>
</evidence>
<evidence type="ECO:0000256" key="1">
    <source>
        <dbReference type="ARBA" id="ARBA00001965"/>
    </source>
</evidence>
<keyword evidence="5" id="KW-0560">Oxidoreductase</keyword>
<dbReference type="GeneID" id="95976145"/>
<gene>
    <name evidence="10" type="ORF">AAFC00_002443</name>
</gene>
<keyword evidence="6" id="KW-0408">Iron</keyword>
<evidence type="ECO:0000256" key="7">
    <source>
        <dbReference type="SAM" id="MobiDB-lite"/>
    </source>
</evidence>
<name>A0ABR3P785_9PEZI</name>
<evidence type="ECO:0000313" key="11">
    <source>
        <dbReference type="Proteomes" id="UP001562354"/>
    </source>
</evidence>
<dbReference type="Gene3D" id="2.60.130.10">
    <property type="entry name" value="Aromatic compound dioxygenase"/>
    <property type="match status" value="1"/>
</dbReference>
<evidence type="ECO:0000256" key="3">
    <source>
        <dbReference type="ARBA" id="ARBA00022723"/>
    </source>
</evidence>
<keyword evidence="11" id="KW-1185">Reference proteome</keyword>
<keyword evidence="4" id="KW-0223">Dioxygenase</keyword>
<reference evidence="10 11" key="1">
    <citation type="submission" date="2024-07" db="EMBL/GenBank/DDBJ databases">
        <title>Draft sequence of the Neodothiora populina.</title>
        <authorList>
            <person name="Drown D.D."/>
            <person name="Schuette U.S."/>
            <person name="Buechlein A.B."/>
            <person name="Rusch D.R."/>
            <person name="Winton L.W."/>
            <person name="Adams G.A."/>
        </authorList>
    </citation>
    <scope>NUCLEOTIDE SEQUENCE [LARGE SCALE GENOMIC DNA]</scope>
    <source>
        <strain evidence="10 11">CPC 39397</strain>
    </source>
</reference>
<organism evidence="10 11">
    <name type="scientific">Neodothiora populina</name>
    <dbReference type="NCBI Taxonomy" id="2781224"/>
    <lineage>
        <taxon>Eukaryota</taxon>
        <taxon>Fungi</taxon>
        <taxon>Dikarya</taxon>
        <taxon>Ascomycota</taxon>
        <taxon>Pezizomycotina</taxon>
        <taxon>Dothideomycetes</taxon>
        <taxon>Dothideomycetidae</taxon>
        <taxon>Dothideales</taxon>
        <taxon>Dothioraceae</taxon>
        <taxon>Neodothiora</taxon>
    </lineage>
</organism>
<comment type="caution">
    <text evidence="10">The sequence shown here is derived from an EMBL/GenBank/DDBJ whole genome shotgun (WGS) entry which is preliminary data.</text>
</comment>
<dbReference type="CDD" id="cd03461">
    <property type="entry name" value="1_2-HQD"/>
    <property type="match status" value="1"/>
</dbReference>
<protein>
    <recommendedName>
        <fullName evidence="12">Catechol dioxygenase</fullName>
    </recommendedName>
</protein>
<keyword evidence="3" id="KW-0479">Metal-binding</keyword>
<feature type="domain" description="Intradiol ring-cleavage dioxygenases" evidence="8">
    <location>
        <begin position="124"/>
        <end position="302"/>
    </location>
</feature>
<dbReference type="PANTHER" id="PTHR33711">
    <property type="entry name" value="DIOXYGENASE, PUTATIVE (AFU_ORTHOLOGUE AFUA_2G02910)-RELATED"/>
    <property type="match status" value="1"/>
</dbReference>
<dbReference type="Pfam" id="PF00775">
    <property type="entry name" value="Dioxygenase_C"/>
    <property type="match status" value="1"/>
</dbReference>
<dbReference type="InterPro" id="IPR050770">
    <property type="entry name" value="Intradiol_RC_Dioxygenase"/>
</dbReference>
<feature type="region of interest" description="Disordered" evidence="7">
    <location>
        <begin position="1"/>
        <end position="23"/>
    </location>
</feature>
<comment type="cofactor">
    <cofactor evidence="1">
        <name>Fe(3+)</name>
        <dbReference type="ChEBI" id="CHEBI:29034"/>
    </cofactor>
</comment>
<accession>A0ABR3P785</accession>
<dbReference type="InterPro" id="IPR015889">
    <property type="entry name" value="Intradiol_dOase_core"/>
</dbReference>
<proteinExistence type="inferred from homology"/>
<dbReference type="PANTHER" id="PTHR33711:SF7">
    <property type="entry name" value="INTRADIOL RING-CLEAVAGE DIOXYGENASES DOMAIN-CONTAINING PROTEIN-RELATED"/>
    <property type="match status" value="1"/>
</dbReference>
<dbReference type="SUPFAM" id="SSF49482">
    <property type="entry name" value="Aromatic compound dioxygenase"/>
    <property type="match status" value="1"/>
</dbReference>
<evidence type="ECO:0000259" key="9">
    <source>
        <dbReference type="Pfam" id="PF04444"/>
    </source>
</evidence>
<evidence type="ECO:0000256" key="6">
    <source>
        <dbReference type="ARBA" id="ARBA00023004"/>
    </source>
</evidence>
<evidence type="ECO:0000256" key="2">
    <source>
        <dbReference type="ARBA" id="ARBA00007825"/>
    </source>
</evidence>
<comment type="similarity">
    <text evidence="2">Belongs to the intradiol ring-cleavage dioxygenase family.</text>
</comment>
<dbReference type="Pfam" id="PF04444">
    <property type="entry name" value="Dioxygenase_N"/>
    <property type="match status" value="1"/>
</dbReference>
<dbReference type="InterPro" id="IPR000627">
    <property type="entry name" value="Intradiol_dOase_C"/>
</dbReference>